<evidence type="ECO:0000256" key="3">
    <source>
        <dbReference type="ARBA" id="ARBA00012668"/>
    </source>
</evidence>
<feature type="transmembrane region" description="Helical" evidence="14">
    <location>
        <begin position="210"/>
        <end position="230"/>
    </location>
</feature>
<dbReference type="InterPro" id="IPR039261">
    <property type="entry name" value="FNR_nucleotide-bd"/>
</dbReference>
<keyword evidence="12" id="KW-0325">Glycoprotein</keyword>
<evidence type="ECO:0000256" key="13">
    <source>
        <dbReference type="ARBA" id="ARBA00048483"/>
    </source>
</evidence>
<comment type="catalytic activity">
    <reaction evidence="13">
        <text>2 a Fe(II)-siderophore + NADP(+) + H(+) = 2 a Fe(III)-siderophore + NADPH</text>
        <dbReference type="Rhea" id="RHEA:28795"/>
        <dbReference type="Rhea" id="RHEA-COMP:11342"/>
        <dbReference type="Rhea" id="RHEA-COMP:11344"/>
        <dbReference type="ChEBI" id="CHEBI:15378"/>
        <dbReference type="ChEBI" id="CHEBI:29033"/>
        <dbReference type="ChEBI" id="CHEBI:29034"/>
        <dbReference type="ChEBI" id="CHEBI:57783"/>
        <dbReference type="ChEBI" id="CHEBI:58349"/>
        <dbReference type="EC" id="1.16.1.9"/>
    </reaction>
</comment>
<dbReference type="GO" id="GO:0005886">
    <property type="term" value="C:plasma membrane"/>
    <property type="evidence" value="ECO:0007669"/>
    <property type="project" value="UniProtKB-SubCell"/>
</dbReference>
<evidence type="ECO:0000256" key="9">
    <source>
        <dbReference type="ARBA" id="ARBA00023002"/>
    </source>
</evidence>
<dbReference type="SUPFAM" id="SSF52343">
    <property type="entry name" value="Ferredoxin reductase-like, C-terminal NADP-linked domain"/>
    <property type="match status" value="1"/>
</dbReference>
<dbReference type="CDD" id="cd06186">
    <property type="entry name" value="NOX_Duox_like_FAD_NADP"/>
    <property type="match status" value="1"/>
</dbReference>
<dbReference type="InterPro" id="IPR017927">
    <property type="entry name" value="FAD-bd_FR_type"/>
</dbReference>
<evidence type="ECO:0000313" key="16">
    <source>
        <dbReference type="EMBL" id="TFK83107.1"/>
    </source>
</evidence>
<evidence type="ECO:0000256" key="4">
    <source>
        <dbReference type="ARBA" id="ARBA00022448"/>
    </source>
</evidence>
<accession>A0A5C3P2P0</accession>
<evidence type="ECO:0000256" key="1">
    <source>
        <dbReference type="ARBA" id="ARBA00004651"/>
    </source>
</evidence>
<dbReference type="InterPro" id="IPR051410">
    <property type="entry name" value="Ferric/Cupric_Reductase"/>
</dbReference>
<dbReference type="PANTHER" id="PTHR32361:SF9">
    <property type="entry name" value="FERRIC REDUCTASE TRANSMEMBRANE COMPONENT 3-RELATED"/>
    <property type="match status" value="1"/>
</dbReference>
<evidence type="ECO:0000256" key="14">
    <source>
        <dbReference type="SAM" id="Phobius"/>
    </source>
</evidence>
<proteinExistence type="inferred from homology"/>
<comment type="similarity">
    <text evidence="2">Belongs to the ferric reductase (FRE) family.</text>
</comment>
<keyword evidence="10" id="KW-0406">Ion transport</keyword>
<dbReference type="Pfam" id="PF08022">
    <property type="entry name" value="FAD_binding_8"/>
    <property type="match status" value="1"/>
</dbReference>
<feature type="transmembrane region" description="Helical" evidence="14">
    <location>
        <begin position="136"/>
        <end position="161"/>
    </location>
</feature>
<organism evidence="16 17">
    <name type="scientific">Polyporus arcularius HHB13444</name>
    <dbReference type="NCBI Taxonomy" id="1314778"/>
    <lineage>
        <taxon>Eukaryota</taxon>
        <taxon>Fungi</taxon>
        <taxon>Dikarya</taxon>
        <taxon>Basidiomycota</taxon>
        <taxon>Agaricomycotina</taxon>
        <taxon>Agaricomycetes</taxon>
        <taxon>Polyporales</taxon>
        <taxon>Polyporaceae</taxon>
        <taxon>Polyporus</taxon>
    </lineage>
</organism>
<feature type="transmembrane region" description="Helical" evidence="14">
    <location>
        <begin position="278"/>
        <end position="309"/>
    </location>
</feature>
<keyword evidence="7" id="KW-0249">Electron transport</keyword>
<sequence length="597" mass="65272">MSATTFDHTRFRPTALEARAGPEPLNAAVAFWVDILLLCVVGLLFVLTLPRILAHLSRGGGWRQGLFLRHTTPTSQSDRQSVSSRRTLDRRSIITRTAFSSSSENEKPAPTRVQASHVRSWPMLFPRMTHVLRLPVLGHIHLGGAVICVLYFSLLLFAALYRTSIWTNPVRAAYVAISQIPVVYLLATKNNVLGVLLGTAYDKLNYLHRFAGRLLVLAANVHAIGMIYKYTLQGKWMHVIAETDISWGLVSLVLLDILFLFSLDVVRRRMHNLFISTHVVASILFLVTVCLHMNAAVPYVIAGAVFYGLDRVLRILKSRICTATLTCLPELHTTQVHIPKLNSGWRAGQHVRLRVLSSGMGLTGWAEAHPYTIASASDGTVQGGIVLLCKKTGSWTRRLYEIAAENRRGALGGSDVKVLVEGPYGGPGYTIPHSFSGAVFFAGGSGISYGLSGVQELLEHTKSGVGSVRCVDLVWSVHHPDCVRPILPFFAALLAESKAADIALGISVFYTRAVTADHSFADLELPTGLSLTPGRPDVYSILVGLTMHATSPRDMFIGVCGPSSLGGTVRKAVRDVDNRRIPDTVGRFHLHEEIISL</sequence>
<protein>
    <recommendedName>
        <fullName evidence="3">ferric-chelate reductase (NADPH)</fullName>
        <ecNumber evidence="3">1.16.1.9</ecNumber>
    </recommendedName>
</protein>
<dbReference type="Gene3D" id="3.40.50.80">
    <property type="entry name" value="Nucleotide-binding domain of ferredoxin-NADP reductase (FNR) module"/>
    <property type="match status" value="1"/>
</dbReference>
<dbReference type="PROSITE" id="PS51384">
    <property type="entry name" value="FAD_FR"/>
    <property type="match status" value="1"/>
</dbReference>
<comment type="subcellular location">
    <subcellularLocation>
        <location evidence="1">Cell membrane</location>
        <topology evidence="1">Multi-pass membrane protein</topology>
    </subcellularLocation>
</comment>
<evidence type="ECO:0000259" key="15">
    <source>
        <dbReference type="PROSITE" id="PS51384"/>
    </source>
</evidence>
<evidence type="ECO:0000256" key="8">
    <source>
        <dbReference type="ARBA" id="ARBA00022989"/>
    </source>
</evidence>
<dbReference type="AlphaFoldDB" id="A0A5C3P2P0"/>
<dbReference type="STRING" id="1314778.A0A5C3P2P0"/>
<feature type="domain" description="FAD-binding FR-type" evidence="15">
    <location>
        <begin position="308"/>
        <end position="430"/>
    </location>
</feature>
<reference evidence="16 17" key="1">
    <citation type="journal article" date="2019" name="Nat. Ecol. Evol.">
        <title>Megaphylogeny resolves global patterns of mushroom evolution.</title>
        <authorList>
            <person name="Varga T."/>
            <person name="Krizsan K."/>
            <person name="Foldi C."/>
            <person name="Dima B."/>
            <person name="Sanchez-Garcia M."/>
            <person name="Sanchez-Ramirez S."/>
            <person name="Szollosi G.J."/>
            <person name="Szarkandi J.G."/>
            <person name="Papp V."/>
            <person name="Albert L."/>
            <person name="Andreopoulos W."/>
            <person name="Angelini C."/>
            <person name="Antonin V."/>
            <person name="Barry K.W."/>
            <person name="Bougher N.L."/>
            <person name="Buchanan P."/>
            <person name="Buyck B."/>
            <person name="Bense V."/>
            <person name="Catcheside P."/>
            <person name="Chovatia M."/>
            <person name="Cooper J."/>
            <person name="Damon W."/>
            <person name="Desjardin D."/>
            <person name="Finy P."/>
            <person name="Geml J."/>
            <person name="Haridas S."/>
            <person name="Hughes K."/>
            <person name="Justo A."/>
            <person name="Karasinski D."/>
            <person name="Kautmanova I."/>
            <person name="Kiss B."/>
            <person name="Kocsube S."/>
            <person name="Kotiranta H."/>
            <person name="LaButti K.M."/>
            <person name="Lechner B.E."/>
            <person name="Liimatainen K."/>
            <person name="Lipzen A."/>
            <person name="Lukacs Z."/>
            <person name="Mihaltcheva S."/>
            <person name="Morgado L.N."/>
            <person name="Niskanen T."/>
            <person name="Noordeloos M.E."/>
            <person name="Ohm R.A."/>
            <person name="Ortiz-Santana B."/>
            <person name="Ovrebo C."/>
            <person name="Racz N."/>
            <person name="Riley R."/>
            <person name="Savchenko A."/>
            <person name="Shiryaev A."/>
            <person name="Soop K."/>
            <person name="Spirin V."/>
            <person name="Szebenyi C."/>
            <person name="Tomsovsky M."/>
            <person name="Tulloss R.E."/>
            <person name="Uehling J."/>
            <person name="Grigoriev I.V."/>
            <person name="Vagvolgyi C."/>
            <person name="Papp T."/>
            <person name="Martin F.M."/>
            <person name="Miettinen O."/>
            <person name="Hibbett D.S."/>
            <person name="Nagy L.G."/>
        </authorList>
    </citation>
    <scope>NUCLEOTIDE SEQUENCE [LARGE SCALE GENOMIC DNA]</scope>
    <source>
        <strain evidence="16 17">HHB13444</strain>
    </source>
</reference>
<gene>
    <name evidence="16" type="ORF">K466DRAFT_603153</name>
</gene>
<dbReference type="GO" id="GO:0006826">
    <property type="term" value="P:iron ion transport"/>
    <property type="evidence" value="ECO:0007669"/>
    <property type="project" value="TreeGrafter"/>
</dbReference>
<dbReference type="GO" id="GO:0015677">
    <property type="term" value="P:copper ion import"/>
    <property type="evidence" value="ECO:0007669"/>
    <property type="project" value="TreeGrafter"/>
</dbReference>
<evidence type="ECO:0000256" key="12">
    <source>
        <dbReference type="ARBA" id="ARBA00023180"/>
    </source>
</evidence>
<dbReference type="InterPro" id="IPR013121">
    <property type="entry name" value="Fe_red_NAD-bd_6"/>
</dbReference>
<dbReference type="Pfam" id="PF01794">
    <property type="entry name" value="Ferric_reduct"/>
    <property type="match status" value="1"/>
</dbReference>
<evidence type="ECO:0000313" key="17">
    <source>
        <dbReference type="Proteomes" id="UP000308197"/>
    </source>
</evidence>
<dbReference type="SFLD" id="SFLDS00052">
    <property type="entry name" value="Ferric_Reductase_Domain"/>
    <property type="match status" value="1"/>
</dbReference>
<dbReference type="GO" id="GO:0052851">
    <property type="term" value="F:ferric-chelate reductase (NADPH) activity"/>
    <property type="evidence" value="ECO:0007669"/>
    <property type="project" value="UniProtKB-EC"/>
</dbReference>
<feature type="transmembrane region" description="Helical" evidence="14">
    <location>
        <begin position="29"/>
        <end position="49"/>
    </location>
</feature>
<evidence type="ECO:0000256" key="5">
    <source>
        <dbReference type="ARBA" id="ARBA00022475"/>
    </source>
</evidence>
<evidence type="ECO:0000256" key="2">
    <source>
        <dbReference type="ARBA" id="ARBA00006278"/>
    </source>
</evidence>
<name>A0A5C3P2P0_9APHY</name>
<dbReference type="Pfam" id="PF08030">
    <property type="entry name" value="NAD_binding_6"/>
    <property type="match status" value="1"/>
</dbReference>
<dbReference type="SFLD" id="SFLDG01168">
    <property type="entry name" value="Ferric_reductase_subgroup_(FRE"/>
    <property type="match status" value="1"/>
</dbReference>
<feature type="transmembrane region" description="Helical" evidence="14">
    <location>
        <begin position="245"/>
        <end position="266"/>
    </location>
</feature>
<keyword evidence="6 14" id="KW-0812">Transmembrane</keyword>
<dbReference type="InParanoid" id="A0A5C3P2P0"/>
<dbReference type="Proteomes" id="UP000308197">
    <property type="component" value="Unassembled WGS sequence"/>
</dbReference>
<dbReference type="InterPro" id="IPR013112">
    <property type="entry name" value="FAD-bd_8"/>
</dbReference>
<feature type="transmembrane region" description="Helical" evidence="14">
    <location>
        <begin position="173"/>
        <end position="198"/>
    </location>
</feature>
<keyword evidence="5" id="KW-1003">Cell membrane</keyword>
<dbReference type="FunCoup" id="A0A5C3P2P0">
    <property type="interactions" value="203"/>
</dbReference>
<evidence type="ECO:0000256" key="7">
    <source>
        <dbReference type="ARBA" id="ARBA00022982"/>
    </source>
</evidence>
<dbReference type="PANTHER" id="PTHR32361">
    <property type="entry name" value="FERRIC/CUPRIC REDUCTASE TRANSMEMBRANE COMPONENT"/>
    <property type="match status" value="1"/>
</dbReference>
<dbReference type="SUPFAM" id="SSF63380">
    <property type="entry name" value="Riboflavin synthase domain-like"/>
    <property type="match status" value="1"/>
</dbReference>
<keyword evidence="17" id="KW-1185">Reference proteome</keyword>
<keyword evidence="4" id="KW-0813">Transport</keyword>
<evidence type="ECO:0000256" key="11">
    <source>
        <dbReference type="ARBA" id="ARBA00023136"/>
    </source>
</evidence>
<keyword evidence="11 14" id="KW-0472">Membrane</keyword>
<keyword evidence="8 14" id="KW-1133">Transmembrane helix</keyword>
<evidence type="ECO:0000256" key="6">
    <source>
        <dbReference type="ARBA" id="ARBA00022692"/>
    </source>
</evidence>
<dbReference type="EC" id="1.16.1.9" evidence="3"/>
<keyword evidence="9" id="KW-0560">Oxidoreductase</keyword>
<evidence type="ECO:0000256" key="10">
    <source>
        <dbReference type="ARBA" id="ARBA00023065"/>
    </source>
</evidence>
<dbReference type="GO" id="GO:0006879">
    <property type="term" value="P:intracellular iron ion homeostasis"/>
    <property type="evidence" value="ECO:0007669"/>
    <property type="project" value="TreeGrafter"/>
</dbReference>
<dbReference type="InterPro" id="IPR013130">
    <property type="entry name" value="Fe3_Rdtase_TM_dom"/>
</dbReference>
<dbReference type="InterPro" id="IPR017938">
    <property type="entry name" value="Riboflavin_synthase-like_b-brl"/>
</dbReference>
<dbReference type="EMBL" id="ML211421">
    <property type="protein sequence ID" value="TFK83107.1"/>
    <property type="molecule type" value="Genomic_DNA"/>
</dbReference>